<dbReference type="EMBL" id="AYSL01000987">
    <property type="protein sequence ID" value="KTF06706.1"/>
    <property type="molecule type" value="Genomic_DNA"/>
</dbReference>
<sequence>PKFMIPKLAAKDGALPIKRVTLAVKFSYRTVLAYFKCEFMLTVG</sequence>
<organism evidence="1">
    <name type="scientific">marine sediment metagenome</name>
    <dbReference type="NCBI Taxonomy" id="412755"/>
    <lineage>
        <taxon>unclassified sequences</taxon>
        <taxon>metagenomes</taxon>
        <taxon>ecological metagenomes</taxon>
    </lineage>
</organism>
<evidence type="ECO:0000313" key="1">
    <source>
        <dbReference type="EMBL" id="KTF06706.1"/>
    </source>
</evidence>
<protein>
    <submittedName>
        <fullName evidence="1">Uncharacterized protein</fullName>
    </submittedName>
</protein>
<dbReference type="AlphaFoldDB" id="A0A1B6NTA1"/>
<feature type="non-terminal residue" evidence="1">
    <location>
        <position position="1"/>
    </location>
</feature>
<proteinExistence type="predicted"/>
<accession>A0A1B6NTA1</accession>
<gene>
    <name evidence="1" type="ORF">MGSAQ_001798</name>
</gene>
<name>A0A1B6NTA1_9ZZZZ</name>
<comment type="caution">
    <text evidence="1">The sequence shown here is derived from an EMBL/GenBank/DDBJ whole genome shotgun (WGS) entry which is preliminary data.</text>
</comment>
<reference evidence="1" key="1">
    <citation type="submission" date="2013-11" db="EMBL/GenBank/DDBJ databases">
        <title>Microbial diversity, functional groups and degradation webs in Northern and Southern Mediterranean and Red Sea marine crude oil polluted sites.</title>
        <authorList>
            <person name="Daffonchio D."/>
            <person name="Mapelli F."/>
            <person name="Ferrer M."/>
            <person name="Richter M."/>
            <person name="Cherif A."/>
            <person name="Malkawi H.I."/>
            <person name="Yakimov M.M."/>
            <person name="Abdel-Fattah Y.R."/>
            <person name="Blaghen M."/>
            <person name="Golyshin P.N."/>
            <person name="Kalogerakis N."/>
            <person name="Boon N."/>
            <person name="Magagnini M."/>
            <person name="Fava F."/>
        </authorList>
    </citation>
    <scope>NUCLEOTIDE SEQUENCE</scope>
</reference>